<protein>
    <submittedName>
        <fullName evidence="3">CAP domain-containing protein</fullName>
    </submittedName>
</protein>
<dbReference type="Proteomes" id="UP001597344">
    <property type="component" value="Unassembled WGS sequence"/>
</dbReference>
<dbReference type="InterPro" id="IPR014044">
    <property type="entry name" value="CAP_dom"/>
</dbReference>
<dbReference type="EMBL" id="JBHUHY010000011">
    <property type="protein sequence ID" value="MFD2187338.1"/>
    <property type="molecule type" value="Genomic_DNA"/>
</dbReference>
<evidence type="ECO:0000313" key="3">
    <source>
        <dbReference type="EMBL" id="MFD2187338.1"/>
    </source>
</evidence>
<feature type="signal peptide" evidence="1">
    <location>
        <begin position="1"/>
        <end position="29"/>
    </location>
</feature>
<gene>
    <name evidence="3" type="ORF">ACFSJT_11110</name>
</gene>
<dbReference type="SUPFAM" id="SSF55797">
    <property type="entry name" value="PR-1-like"/>
    <property type="match status" value="1"/>
</dbReference>
<reference evidence="4" key="1">
    <citation type="journal article" date="2019" name="Int. J. Syst. Evol. Microbiol.">
        <title>The Global Catalogue of Microorganisms (GCM) 10K type strain sequencing project: providing services to taxonomists for standard genome sequencing and annotation.</title>
        <authorList>
            <consortium name="The Broad Institute Genomics Platform"/>
            <consortium name="The Broad Institute Genome Sequencing Center for Infectious Disease"/>
            <person name="Wu L."/>
            <person name="Ma J."/>
        </authorList>
    </citation>
    <scope>NUCLEOTIDE SEQUENCE [LARGE SCALE GENOMIC DNA]</scope>
    <source>
        <strain evidence="4">DT92</strain>
    </source>
</reference>
<comment type="caution">
    <text evidence="3">The sequence shown here is derived from an EMBL/GenBank/DDBJ whole genome shotgun (WGS) entry which is preliminary data.</text>
</comment>
<dbReference type="InterPro" id="IPR035940">
    <property type="entry name" value="CAP_sf"/>
</dbReference>
<evidence type="ECO:0000313" key="4">
    <source>
        <dbReference type="Proteomes" id="UP001597344"/>
    </source>
</evidence>
<dbReference type="PROSITE" id="PS51257">
    <property type="entry name" value="PROKAR_LIPOPROTEIN"/>
    <property type="match status" value="1"/>
</dbReference>
<dbReference type="Gene3D" id="3.40.33.10">
    <property type="entry name" value="CAP"/>
    <property type="match status" value="1"/>
</dbReference>
<name>A0ABW5AWG6_9FLAO</name>
<accession>A0ABW5AWG6</accession>
<keyword evidence="4" id="KW-1185">Reference proteome</keyword>
<proteinExistence type="predicted"/>
<sequence length="323" mass="35798">MKFFKKYTIEACMLSVFLLFTSCSSDDNAKEDFGGEEQGGDTTPIDPKKEAAIALYNDFYLASSQTAQDSQWIDGNPSTCNAGSVKKSTRDKIMMRLQYYRRATGLTNVITENMSKSAKAQEAALMMKVNGTLSHSPPKDWICYTENGKEAAGKSNLTTGSGVRAIDSYIKDAGSNNFAAGHRRWLLWPKLQEIGIGNTDRSNVIWVIGNAGNVPEDNPNFIAWPPQGFVPGRLVYRRWSFSIAGADFKNASIQMKDSNGVDISLSIEDVKNSFGDNTIVWVPEGIQSNISSDTFYKVILKNVIINNTPKDFEYEVILFNPDN</sequence>
<feature type="chain" id="PRO_5045655007" evidence="1">
    <location>
        <begin position="30"/>
        <end position="323"/>
    </location>
</feature>
<evidence type="ECO:0000256" key="1">
    <source>
        <dbReference type="SAM" id="SignalP"/>
    </source>
</evidence>
<keyword evidence="1" id="KW-0732">Signal</keyword>
<feature type="domain" description="SCP" evidence="2">
    <location>
        <begin position="99"/>
        <end position="197"/>
    </location>
</feature>
<dbReference type="RefSeq" id="WP_378320334.1">
    <property type="nucleotide sequence ID" value="NZ_JBHUHY010000011.1"/>
</dbReference>
<organism evidence="3 4">
    <name type="scientific">Aquimarina celericrescens</name>
    <dbReference type="NCBI Taxonomy" id="1964542"/>
    <lineage>
        <taxon>Bacteria</taxon>
        <taxon>Pseudomonadati</taxon>
        <taxon>Bacteroidota</taxon>
        <taxon>Flavobacteriia</taxon>
        <taxon>Flavobacteriales</taxon>
        <taxon>Flavobacteriaceae</taxon>
        <taxon>Aquimarina</taxon>
    </lineage>
</organism>
<dbReference type="Pfam" id="PF00188">
    <property type="entry name" value="CAP"/>
    <property type="match status" value="1"/>
</dbReference>
<evidence type="ECO:0000259" key="2">
    <source>
        <dbReference type="Pfam" id="PF00188"/>
    </source>
</evidence>